<comment type="caution">
    <text evidence="5">The sequence shown here is derived from an EMBL/GenBank/DDBJ whole genome shotgun (WGS) entry which is preliminary data.</text>
</comment>
<sequence length="218" mass="23870">MARGKQLSEADNINLDRCYAESDKQMKVSRRQQALLAAAGMDGPLKRWAIIKVAPNRENDVDKSLSAALIEHWLPLRKADRTMSGRRTGSPGKQIWVIAWPNYIFVKVPNIAEAWAGLAMIKHTLSVLGDGESPFFIDDASILKIKAELATLRDVPQNAGAVFAKGEKVMVEGGPFSGYPGKMIKIGEGPHEGRALVEVMIFGRIVPVELDLAHLSKS</sequence>
<dbReference type="CDD" id="cd06091">
    <property type="entry name" value="KOW_NusG"/>
    <property type="match status" value="1"/>
</dbReference>
<keyword evidence="1" id="KW-0889">Transcription antitermination</keyword>
<evidence type="ECO:0000256" key="3">
    <source>
        <dbReference type="ARBA" id="ARBA00023163"/>
    </source>
</evidence>
<evidence type="ECO:0000256" key="2">
    <source>
        <dbReference type="ARBA" id="ARBA00023015"/>
    </source>
</evidence>
<accession>K2N923</accession>
<dbReference type="SUPFAM" id="SSF82679">
    <property type="entry name" value="N-utilization substance G protein NusG, N-terminal domain"/>
    <property type="match status" value="1"/>
</dbReference>
<dbReference type="PANTHER" id="PTHR30265:SF4">
    <property type="entry name" value="KOW MOTIF FAMILY PROTEIN, EXPRESSED"/>
    <property type="match status" value="1"/>
</dbReference>
<dbReference type="Gene3D" id="2.30.30.30">
    <property type="match status" value="1"/>
</dbReference>
<dbReference type="SUPFAM" id="SSF50104">
    <property type="entry name" value="Translation proteins SH3-like domain"/>
    <property type="match status" value="1"/>
</dbReference>
<evidence type="ECO:0000313" key="5">
    <source>
        <dbReference type="EMBL" id="EKF43993.1"/>
    </source>
</evidence>
<evidence type="ECO:0000259" key="4">
    <source>
        <dbReference type="Pfam" id="PF02357"/>
    </source>
</evidence>
<feature type="domain" description="NusG-like N-terminal" evidence="4">
    <location>
        <begin position="46"/>
        <end position="145"/>
    </location>
</feature>
<name>K2N923_9HYPH</name>
<keyword evidence="6" id="KW-1185">Reference proteome</keyword>
<gene>
    <name evidence="5" type="ORF">NA8A_04255</name>
</gene>
<dbReference type="EMBL" id="AMSI01000002">
    <property type="protein sequence ID" value="EKF43993.1"/>
    <property type="molecule type" value="Genomic_DNA"/>
</dbReference>
<evidence type="ECO:0000313" key="6">
    <source>
        <dbReference type="Proteomes" id="UP000007374"/>
    </source>
</evidence>
<dbReference type="InterPro" id="IPR014722">
    <property type="entry name" value="Rib_uL2_dom2"/>
</dbReference>
<dbReference type="InterPro" id="IPR008991">
    <property type="entry name" value="Translation_prot_SH3-like_sf"/>
</dbReference>
<dbReference type="AlphaFoldDB" id="K2N923"/>
<protein>
    <submittedName>
        <fullName evidence="5">Transcription antitermination factor nusG</fullName>
    </submittedName>
</protein>
<keyword evidence="3" id="KW-0804">Transcription</keyword>
<dbReference type="STRING" id="721133.SAMN05216176_101464"/>
<keyword evidence="2" id="KW-0805">Transcription regulation</keyword>
<dbReference type="InterPro" id="IPR043425">
    <property type="entry name" value="NusG-like"/>
</dbReference>
<dbReference type="GO" id="GO:0006354">
    <property type="term" value="P:DNA-templated transcription elongation"/>
    <property type="evidence" value="ECO:0007669"/>
    <property type="project" value="InterPro"/>
</dbReference>
<reference evidence="5 6" key="1">
    <citation type="journal article" date="2012" name="J. Bacteriol.">
        <title>Genome Sequence of Nitratireductor indicus Type Strain C115.</title>
        <authorList>
            <person name="Lai Q."/>
            <person name="Li G."/>
            <person name="Yu Z."/>
            <person name="Shao Z."/>
        </authorList>
    </citation>
    <scope>NUCLEOTIDE SEQUENCE [LARGE SCALE GENOMIC DNA]</scope>
    <source>
        <strain evidence="5 6">C115</strain>
    </source>
</reference>
<dbReference type="PATRIC" id="fig|1231190.3.peg.890"/>
<dbReference type="InterPro" id="IPR036735">
    <property type="entry name" value="NGN_dom_sf"/>
</dbReference>
<dbReference type="Proteomes" id="UP000007374">
    <property type="component" value="Unassembled WGS sequence"/>
</dbReference>
<dbReference type="Pfam" id="PF02357">
    <property type="entry name" value="NusG"/>
    <property type="match status" value="1"/>
</dbReference>
<dbReference type="InterPro" id="IPR006645">
    <property type="entry name" value="NGN-like_dom"/>
</dbReference>
<dbReference type="GO" id="GO:0031564">
    <property type="term" value="P:transcription antitermination"/>
    <property type="evidence" value="ECO:0007669"/>
    <property type="project" value="UniProtKB-KW"/>
</dbReference>
<dbReference type="PANTHER" id="PTHR30265">
    <property type="entry name" value="RHO-INTERACTING TRANSCRIPTION TERMINATION FACTOR NUSG"/>
    <property type="match status" value="1"/>
</dbReference>
<evidence type="ECO:0000256" key="1">
    <source>
        <dbReference type="ARBA" id="ARBA00022814"/>
    </source>
</evidence>
<organism evidence="5 6">
    <name type="scientific">Nitratireductor indicus C115</name>
    <dbReference type="NCBI Taxonomy" id="1231190"/>
    <lineage>
        <taxon>Bacteria</taxon>
        <taxon>Pseudomonadati</taxon>
        <taxon>Pseudomonadota</taxon>
        <taxon>Alphaproteobacteria</taxon>
        <taxon>Hyphomicrobiales</taxon>
        <taxon>Phyllobacteriaceae</taxon>
        <taxon>Nitratireductor</taxon>
    </lineage>
</organism>
<dbReference type="eggNOG" id="COG0250">
    <property type="taxonomic scope" value="Bacteria"/>
</dbReference>
<dbReference type="Gene3D" id="3.30.70.940">
    <property type="entry name" value="NusG, N-terminal domain"/>
    <property type="match status" value="1"/>
</dbReference>
<proteinExistence type="predicted"/>